<keyword evidence="1" id="KW-0560">Oxidoreductase</keyword>
<keyword evidence="4" id="KW-1185">Reference proteome</keyword>
<dbReference type="GO" id="GO:0016491">
    <property type="term" value="F:oxidoreductase activity"/>
    <property type="evidence" value="ECO:0007669"/>
    <property type="project" value="UniProtKB-KW"/>
</dbReference>
<accession>A0A6A6DGC2</accession>
<dbReference type="PANTHER" id="PTHR34598:SF3">
    <property type="entry name" value="OXIDOREDUCTASE AN1597"/>
    <property type="match status" value="1"/>
</dbReference>
<evidence type="ECO:0000313" key="3">
    <source>
        <dbReference type="EMBL" id="KAF2177442.1"/>
    </source>
</evidence>
<organism evidence="3 4">
    <name type="scientific">Zopfia rhizophila CBS 207.26</name>
    <dbReference type="NCBI Taxonomy" id="1314779"/>
    <lineage>
        <taxon>Eukaryota</taxon>
        <taxon>Fungi</taxon>
        <taxon>Dikarya</taxon>
        <taxon>Ascomycota</taxon>
        <taxon>Pezizomycotina</taxon>
        <taxon>Dothideomycetes</taxon>
        <taxon>Dothideomycetes incertae sedis</taxon>
        <taxon>Zopfiaceae</taxon>
        <taxon>Zopfia</taxon>
    </lineage>
</organism>
<dbReference type="PANTHER" id="PTHR34598">
    <property type="entry name" value="BLL6449 PROTEIN"/>
    <property type="match status" value="1"/>
</dbReference>
<reference evidence="3" key="1">
    <citation type="journal article" date="2020" name="Stud. Mycol.">
        <title>101 Dothideomycetes genomes: a test case for predicting lifestyles and emergence of pathogens.</title>
        <authorList>
            <person name="Haridas S."/>
            <person name="Albert R."/>
            <person name="Binder M."/>
            <person name="Bloem J."/>
            <person name="Labutti K."/>
            <person name="Salamov A."/>
            <person name="Andreopoulos B."/>
            <person name="Baker S."/>
            <person name="Barry K."/>
            <person name="Bills G."/>
            <person name="Bluhm B."/>
            <person name="Cannon C."/>
            <person name="Castanera R."/>
            <person name="Culley D."/>
            <person name="Daum C."/>
            <person name="Ezra D."/>
            <person name="Gonzalez J."/>
            <person name="Henrissat B."/>
            <person name="Kuo A."/>
            <person name="Liang C."/>
            <person name="Lipzen A."/>
            <person name="Lutzoni F."/>
            <person name="Magnuson J."/>
            <person name="Mondo S."/>
            <person name="Nolan M."/>
            <person name="Ohm R."/>
            <person name="Pangilinan J."/>
            <person name="Park H.-J."/>
            <person name="Ramirez L."/>
            <person name="Alfaro M."/>
            <person name="Sun H."/>
            <person name="Tritt A."/>
            <person name="Yoshinaga Y."/>
            <person name="Zwiers L.-H."/>
            <person name="Turgeon B."/>
            <person name="Goodwin S."/>
            <person name="Spatafora J."/>
            <person name="Crous P."/>
            <person name="Grigoriev I."/>
        </authorList>
    </citation>
    <scope>NUCLEOTIDE SEQUENCE</scope>
    <source>
        <strain evidence="3">CBS 207.26</strain>
    </source>
</reference>
<dbReference type="NCBIfam" id="NF041278">
    <property type="entry name" value="CmcJ_NvfI_EfuI"/>
    <property type="match status" value="1"/>
</dbReference>
<protein>
    <submittedName>
        <fullName evidence="3">Uncharacterized protein</fullName>
    </submittedName>
</protein>
<proteinExistence type="inferred from homology"/>
<evidence type="ECO:0000313" key="4">
    <source>
        <dbReference type="Proteomes" id="UP000800200"/>
    </source>
</evidence>
<dbReference type="EMBL" id="ML994688">
    <property type="protein sequence ID" value="KAF2177442.1"/>
    <property type="molecule type" value="Genomic_DNA"/>
</dbReference>
<evidence type="ECO:0000256" key="1">
    <source>
        <dbReference type="ARBA" id="ARBA00023002"/>
    </source>
</evidence>
<name>A0A6A6DGC2_9PEZI</name>
<dbReference type="InterPro" id="IPR044053">
    <property type="entry name" value="AsaB-like"/>
</dbReference>
<dbReference type="OrthoDB" id="412788at2759"/>
<sequence>MSLSYGVDNFLDTKSNDAGDGGSQDRRSPVIRRPWKDYWPPKEGDDLWKWLSSECPEALTWRFDPTNPFNRPWHKWNKVAASKGWACLSFVLRVDGTDNLAENTALRPASDDRVEILHRELDKTDELIKRLHLTSVTPNEFNYLAGLETYRREKPYYSRLPLVNGLKRTNVIGQSYGDVKIFDVTGSEHAFQLEQSSFEYVKVPVHTKEWSDVFVREEYLPSMVEWLRIRFDCKKVHIYAYNVTASTHKNGQLLLTLVSADVTSNSSISRLKLHLSMKNPDRRKYRFIAMWRPLTVGRTHCPLALCAFKTVGKEDLVKSDIVFPHYCDESYEVKYNPSHRWFFKSDMSPDDVVLFNLFDPTPGNATFCVHSAFEDPTVQNVGTTRRSVELRAILEI</sequence>
<comment type="similarity">
    <text evidence="2">Belongs to the asaB hydroxylase/desaturase family.</text>
</comment>
<dbReference type="AlphaFoldDB" id="A0A6A6DGC2"/>
<gene>
    <name evidence="3" type="ORF">K469DRAFT_807586</name>
</gene>
<evidence type="ECO:0000256" key="2">
    <source>
        <dbReference type="ARBA" id="ARBA00023604"/>
    </source>
</evidence>
<dbReference type="Proteomes" id="UP000800200">
    <property type="component" value="Unassembled WGS sequence"/>
</dbReference>